<organism evidence="14 15">
    <name type="scientific">Aristophania vespae</name>
    <dbReference type="NCBI Taxonomy" id="2697033"/>
    <lineage>
        <taxon>Bacteria</taxon>
        <taxon>Pseudomonadati</taxon>
        <taxon>Pseudomonadota</taxon>
        <taxon>Alphaproteobacteria</taxon>
        <taxon>Acetobacterales</taxon>
        <taxon>Acetobacteraceae</taxon>
        <taxon>Aristophania</taxon>
    </lineage>
</organism>
<dbReference type="RefSeq" id="WP_160619568.1">
    <property type="nucleotide sequence ID" value="NZ_CP047653.1"/>
</dbReference>
<evidence type="ECO:0000256" key="8">
    <source>
        <dbReference type="ARBA" id="ARBA00022779"/>
    </source>
</evidence>
<keyword evidence="10" id="KW-0975">Bacterial flagellum</keyword>
<dbReference type="Pfam" id="PF01052">
    <property type="entry name" value="FliMN_C"/>
    <property type="match status" value="1"/>
</dbReference>
<dbReference type="CDD" id="cd17908">
    <property type="entry name" value="FliM"/>
    <property type="match status" value="1"/>
</dbReference>
<gene>
    <name evidence="14" type="primary">fliM</name>
    <name evidence="14" type="ORF">GT348_09135</name>
</gene>
<dbReference type="GO" id="GO:0003774">
    <property type="term" value="F:cytoskeletal motor activity"/>
    <property type="evidence" value="ECO:0007669"/>
    <property type="project" value="InterPro"/>
</dbReference>
<keyword evidence="14" id="KW-0614">Plasmid</keyword>
<dbReference type="SUPFAM" id="SSF103039">
    <property type="entry name" value="CheC-like"/>
    <property type="match status" value="1"/>
</dbReference>
<dbReference type="InterPro" id="IPR001689">
    <property type="entry name" value="Flag_FliM"/>
</dbReference>
<comment type="function">
    <text evidence="11">FliM is one of three proteins (FliG, FliN, FliM) that forms the rotor-mounted switch complex (C ring), located at the base of the basal body. This complex interacts with the CheY and CheZ chemotaxis proteins, in addition to contacting components of the motor that determine the direction of flagellar rotation.</text>
</comment>
<sequence>MLDEEDQFTPDISLDSGDIKLDTGDEHYVNSSLKPTPLENPLTESSVSVSPLQEESGLESIIKTGFVAYERMPMLENIFDRFIRFWTSTLRSFTNDDVDVELKSMQSLRFGSYIDDVPKKTVFAIFKAKEWNNLGLLVLDTDLTYVITDILMGGQSSFQRESSDDRQPTALERTLIDKLVMLVLADLSEAFSPVGDVSLSFERVELSANFAVITRPLNAVIATQFSIEINGQRGNLSVVIPYATLEPVRDKLSQQFLGESVGHDSVWEDHLIKEIMETNVTISTVFEEAFIPLSKILSLQKGSVLKLPHKKEAPYRVRLECDGKPMFYGTLGKIKDTQVVRIDQRLIPPADDFKTIEDFGVLSQQFVPQ</sequence>
<dbReference type="AlphaFoldDB" id="A0A6P1NNS8"/>
<feature type="domain" description="Flagellar motor switch protein FliN-like C-terminal" evidence="13">
    <location>
        <begin position="274"/>
        <end position="345"/>
    </location>
</feature>
<comment type="subcellular location">
    <subcellularLocation>
        <location evidence="1">Bacterial flagellum basal body</location>
    </subcellularLocation>
    <subcellularLocation>
        <location evidence="2">Cell inner membrane</location>
        <topology evidence="2">Peripheral membrane protein</topology>
    </subcellularLocation>
</comment>
<keyword evidence="14" id="KW-0282">Flagellum</keyword>
<keyword evidence="14" id="KW-0969">Cilium</keyword>
<dbReference type="PANTHER" id="PTHR30034:SF3">
    <property type="entry name" value="FLAGELLAR MOTOR SWITCH PROTEIN FLIM"/>
    <property type="match status" value="1"/>
</dbReference>
<dbReference type="GO" id="GO:0009425">
    <property type="term" value="C:bacterial-type flagellum basal body"/>
    <property type="evidence" value="ECO:0007669"/>
    <property type="project" value="UniProtKB-SubCell"/>
</dbReference>
<keyword evidence="8" id="KW-0283">Flagellar rotation</keyword>
<evidence type="ECO:0000256" key="7">
    <source>
        <dbReference type="ARBA" id="ARBA00022519"/>
    </source>
</evidence>
<dbReference type="Gene3D" id="2.30.330.10">
    <property type="entry name" value="SpoA-like"/>
    <property type="match status" value="1"/>
</dbReference>
<evidence type="ECO:0000256" key="12">
    <source>
        <dbReference type="NCBIfam" id="TIGR01397"/>
    </source>
</evidence>
<keyword evidence="7" id="KW-0997">Cell inner membrane</keyword>
<dbReference type="InterPro" id="IPR036429">
    <property type="entry name" value="SpoA-like_sf"/>
</dbReference>
<evidence type="ECO:0000313" key="15">
    <source>
        <dbReference type="Proteomes" id="UP000463975"/>
    </source>
</evidence>
<keyword evidence="5" id="KW-1003">Cell membrane</keyword>
<name>A0A6P1NNS8_9PROT</name>
<dbReference type="GO" id="GO:0050918">
    <property type="term" value="P:positive chemotaxis"/>
    <property type="evidence" value="ECO:0007669"/>
    <property type="project" value="TreeGrafter"/>
</dbReference>
<dbReference type="GO" id="GO:0005886">
    <property type="term" value="C:plasma membrane"/>
    <property type="evidence" value="ECO:0007669"/>
    <property type="project" value="UniProtKB-SubCell"/>
</dbReference>
<evidence type="ECO:0000313" key="14">
    <source>
        <dbReference type="EMBL" id="QHI96511.1"/>
    </source>
</evidence>
<evidence type="ECO:0000259" key="13">
    <source>
        <dbReference type="Pfam" id="PF01052"/>
    </source>
</evidence>
<evidence type="ECO:0000256" key="11">
    <source>
        <dbReference type="ARBA" id="ARBA00025044"/>
    </source>
</evidence>
<proteinExistence type="inferred from homology"/>
<comment type="similarity">
    <text evidence="3">Belongs to the FliM family.</text>
</comment>
<keyword evidence="6" id="KW-0145">Chemotaxis</keyword>
<geneLocation type="plasmid" evidence="14 15">
    <name>unnamed1</name>
</geneLocation>
<dbReference type="InterPro" id="IPR028976">
    <property type="entry name" value="CheC-like_sf"/>
</dbReference>
<keyword evidence="9" id="KW-0472">Membrane</keyword>
<evidence type="ECO:0000256" key="3">
    <source>
        <dbReference type="ARBA" id="ARBA00011049"/>
    </source>
</evidence>
<evidence type="ECO:0000256" key="4">
    <source>
        <dbReference type="ARBA" id="ARBA00021898"/>
    </source>
</evidence>
<dbReference type="Proteomes" id="UP000463975">
    <property type="component" value="Plasmid unnamed1"/>
</dbReference>
<accession>A0A6P1NNS8</accession>
<dbReference type="SUPFAM" id="SSF101801">
    <property type="entry name" value="Surface presentation of antigens (SPOA)"/>
    <property type="match status" value="1"/>
</dbReference>
<dbReference type="GO" id="GO:0071978">
    <property type="term" value="P:bacterial-type flagellum-dependent swarming motility"/>
    <property type="evidence" value="ECO:0007669"/>
    <property type="project" value="TreeGrafter"/>
</dbReference>
<evidence type="ECO:0000256" key="9">
    <source>
        <dbReference type="ARBA" id="ARBA00023136"/>
    </source>
</evidence>
<dbReference type="PRINTS" id="PR00955">
    <property type="entry name" value="FLGMOTORFLIM"/>
</dbReference>
<dbReference type="PANTHER" id="PTHR30034">
    <property type="entry name" value="FLAGELLAR MOTOR SWITCH PROTEIN FLIM"/>
    <property type="match status" value="1"/>
</dbReference>
<evidence type="ECO:0000256" key="1">
    <source>
        <dbReference type="ARBA" id="ARBA00004117"/>
    </source>
</evidence>
<evidence type="ECO:0000256" key="5">
    <source>
        <dbReference type="ARBA" id="ARBA00022475"/>
    </source>
</evidence>
<evidence type="ECO:0000256" key="6">
    <source>
        <dbReference type="ARBA" id="ARBA00022500"/>
    </source>
</evidence>
<reference evidence="14 15" key="1">
    <citation type="submission" date="2020-01" db="EMBL/GenBank/DDBJ databases">
        <title>Genome sequencing of strain KACC 21507.</title>
        <authorList>
            <person name="Heo J."/>
            <person name="Kim S.-J."/>
            <person name="Kim J.-S."/>
            <person name="Hong S.-B."/>
            <person name="Kwon S.-W."/>
        </authorList>
    </citation>
    <scope>NUCLEOTIDE SEQUENCE [LARGE SCALE GENOMIC DNA]</scope>
    <source>
        <strain evidence="14 15">KACC 21507</strain>
        <plasmid evidence="14 15">unnamed1</plasmid>
    </source>
</reference>
<keyword evidence="15" id="KW-1185">Reference proteome</keyword>
<protein>
    <recommendedName>
        <fullName evidence="4 12">Flagellar motor switch protein FliM</fullName>
    </recommendedName>
</protein>
<dbReference type="EMBL" id="CP047653">
    <property type="protein sequence ID" value="QHI96511.1"/>
    <property type="molecule type" value="Genomic_DNA"/>
</dbReference>
<dbReference type="Gene3D" id="3.40.1550.10">
    <property type="entry name" value="CheC-like"/>
    <property type="match status" value="1"/>
</dbReference>
<dbReference type="KEGG" id="bomb:GT348_09135"/>
<keyword evidence="14" id="KW-0966">Cell projection</keyword>
<evidence type="ECO:0000256" key="2">
    <source>
        <dbReference type="ARBA" id="ARBA00004417"/>
    </source>
</evidence>
<evidence type="ECO:0000256" key="10">
    <source>
        <dbReference type="ARBA" id="ARBA00023143"/>
    </source>
</evidence>
<dbReference type="NCBIfam" id="TIGR01397">
    <property type="entry name" value="fliM_switch"/>
    <property type="match status" value="1"/>
</dbReference>
<dbReference type="InterPro" id="IPR001543">
    <property type="entry name" value="FliN-like_C"/>
</dbReference>
<dbReference type="Pfam" id="PF02154">
    <property type="entry name" value="FliM"/>
    <property type="match status" value="1"/>
</dbReference>